<keyword evidence="1" id="KW-0732">Signal</keyword>
<protein>
    <recommendedName>
        <fullName evidence="2">Cyanovirin-N domain-containing protein</fullName>
    </recommendedName>
</protein>
<name>A0AAN7B212_9PEZI</name>
<reference evidence="3" key="1">
    <citation type="journal article" date="2023" name="Mol. Phylogenet. Evol.">
        <title>Genome-scale phylogeny and comparative genomics of the fungal order Sordariales.</title>
        <authorList>
            <person name="Hensen N."/>
            <person name="Bonometti L."/>
            <person name="Westerberg I."/>
            <person name="Brannstrom I.O."/>
            <person name="Guillou S."/>
            <person name="Cros-Aarteil S."/>
            <person name="Calhoun S."/>
            <person name="Haridas S."/>
            <person name="Kuo A."/>
            <person name="Mondo S."/>
            <person name="Pangilinan J."/>
            <person name="Riley R."/>
            <person name="LaButti K."/>
            <person name="Andreopoulos B."/>
            <person name="Lipzen A."/>
            <person name="Chen C."/>
            <person name="Yan M."/>
            <person name="Daum C."/>
            <person name="Ng V."/>
            <person name="Clum A."/>
            <person name="Steindorff A."/>
            <person name="Ohm R.A."/>
            <person name="Martin F."/>
            <person name="Silar P."/>
            <person name="Natvig D.O."/>
            <person name="Lalanne C."/>
            <person name="Gautier V."/>
            <person name="Ament-Velasquez S.L."/>
            <person name="Kruys A."/>
            <person name="Hutchinson M.I."/>
            <person name="Powell A.J."/>
            <person name="Barry K."/>
            <person name="Miller A.N."/>
            <person name="Grigoriev I.V."/>
            <person name="Debuchy R."/>
            <person name="Gladieux P."/>
            <person name="Hiltunen Thoren M."/>
            <person name="Johannesson H."/>
        </authorList>
    </citation>
    <scope>NUCLEOTIDE SEQUENCE</scope>
    <source>
        <strain evidence="3">PSN293</strain>
    </source>
</reference>
<evidence type="ECO:0000259" key="2">
    <source>
        <dbReference type="Pfam" id="PF08881"/>
    </source>
</evidence>
<proteinExistence type="predicted"/>
<comment type="caution">
    <text evidence="3">The sequence shown here is derived from an EMBL/GenBank/DDBJ whole genome shotgun (WGS) entry which is preliminary data.</text>
</comment>
<dbReference type="SUPFAM" id="SSF51322">
    <property type="entry name" value="Cyanovirin-N"/>
    <property type="match status" value="1"/>
</dbReference>
<feature type="domain" description="Cyanovirin-N" evidence="2">
    <location>
        <begin position="48"/>
        <end position="160"/>
    </location>
</feature>
<reference evidence="3" key="2">
    <citation type="submission" date="2023-05" db="EMBL/GenBank/DDBJ databases">
        <authorList>
            <consortium name="Lawrence Berkeley National Laboratory"/>
            <person name="Steindorff A."/>
            <person name="Hensen N."/>
            <person name="Bonometti L."/>
            <person name="Westerberg I."/>
            <person name="Brannstrom I.O."/>
            <person name="Guillou S."/>
            <person name="Cros-Aarteil S."/>
            <person name="Calhoun S."/>
            <person name="Haridas S."/>
            <person name="Kuo A."/>
            <person name="Mondo S."/>
            <person name="Pangilinan J."/>
            <person name="Riley R."/>
            <person name="Labutti K."/>
            <person name="Andreopoulos B."/>
            <person name="Lipzen A."/>
            <person name="Chen C."/>
            <person name="Yanf M."/>
            <person name="Daum C."/>
            <person name="Ng V."/>
            <person name="Clum A."/>
            <person name="Ohm R."/>
            <person name="Martin F."/>
            <person name="Silar P."/>
            <person name="Natvig D."/>
            <person name="Lalanne C."/>
            <person name="Gautier V."/>
            <person name="Ament-Velasquez S.L."/>
            <person name="Kruys A."/>
            <person name="Hutchinson M.I."/>
            <person name="Powell A.J."/>
            <person name="Barry K."/>
            <person name="Miller A.N."/>
            <person name="Grigoriev I.V."/>
            <person name="Debuchy R."/>
            <person name="Gladieux P."/>
            <person name="Thoren M.H."/>
            <person name="Johannesson H."/>
        </authorList>
    </citation>
    <scope>NUCLEOTIDE SEQUENCE</scope>
    <source>
        <strain evidence="3">PSN293</strain>
    </source>
</reference>
<evidence type="ECO:0000313" key="4">
    <source>
        <dbReference type="Proteomes" id="UP001301769"/>
    </source>
</evidence>
<keyword evidence="4" id="KW-1185">Reference proteome</keyword>
<feature type="signal peptide" evidence="1">
    <location>
        <begin position="1"/>
        <end position="19"/>
    </location>
</feature>
<dbReference type="EMBL" id="MU858299">
    <property type="protein sequence ID" value="KAK4207369.1"/>
    <property type="molecule type" value="Genomic_DNA"/>
</dbReference>
<dbReference type="AlphaFoldDB" id="A0AAN7B212"/>
<dbReference type="Gene3D" id="2.30.60.10">
    <property type="entry name" value="Cyanovirin-N"/>
    <property type="match status" value="1"/>
</dbReference>
<evidence type="ECO:0000256" key="1">
    <source>
        <dbReference type="SAM" id="SignalP"/>
    </source>
</evidence>
<gene>
    <name evidence="3" type="ORF">QBC37DRAFT_406264</name>
</gene>
<dbReference type="Pfam" id="PF08881">
    <property type="entry name" value="CVNH"/>
    <property type="match status" value="1"/>
</dbReference>
<organism evidence="3 4">
    <name type="scientific">Rhypophila decipiens</name>
    <dbReference type="NCBI Taxonomy" id="261697"/>
    <lineage>
        <taxon>Eukaryota</taxon>
        <taxon>Fungi</taxon>
        <taxon>Dikarya</taxon>
        <taxon>Ascomycota</taxon>
        <taxon>Pezizomycotina</taxon>
        <taxon>Sordariomycetes</taxon>
        <taxon>Sordariomycetidae</taxon>
        <taxon>Sordariales</taxon>
        <taxon>Naviculisporaceae</taxon>
        <taxon>Rhypophila</taxon>
    </lineage>
</organism>
<accession>A0AAN7B212</accession>
<dbReference type="Proteomes" id="UP001301769">
    <property type="component" value="Unassembled WGS sequence"/>
</dbReference>
<dbReference type="InterPro" id="IPR011058">
    <property type="entry name" value="Cyanovirin-N"/>
</dbReference>
<sequence length="165" mass="17735">MLSSHLLLGLLALVPAVLASPVAVSTIQNRDLISTDLESRGTIGRRGFWGNCQECKLIGAANLSCLCVKEDGIHVSYSNLNLNLCIGVDADHNLIWQPNGYFASKCDKIGASLSKVEVMNGMSLPQLRASCNKEQYRPDAFGASFINLDDGIHVNNGKLVCKGSE</sequence>
<dbReference type="InterPro" id="IPR036673">
    <property type="entry name" value="Cyanovirin-N_sf"/>
</dbReference>
<feature type="chain" id="PRO_5043009086" description="Cyanovirin-N domain-containing protein" evidence="1">
    <location>
        <begin position="20"/>
        <end position="165"/>
    </location>
</feature>
<evidence type="ECO:0000313" key="3">
    <source>
        <dbReference type="EMBL" id="KAK4207369.1"/>
    </source>
</evidence>